<evidence type="ECO:0000259" key="1">
    <source>
        <dbReference type="PROSITE" id="PS51459"/>
    </source>
</evidence>
<dbReference type="InterPro" id="IPR003812">
    <property type="entry name" value="Fido"/>
</dbReference>
<evidence type="ECO:0000313" key="3">
    <source>
        <dbReference type="Proteomes" id="UP000014585"/>
    </source>
</evidence>
<evidence type="ECO:0000313" key="2">
    <source>
        <dbReference type="EMBL" id="EPF16941.1"/>
    </source>
</evidence>
<proteinExistence type="predicted"/>
<dbReference type="PATRIC" id="fig|566551.4.peg.2001"/>
<dbReference type="Proteomes" id="UP000014585">
    <property type="component" value="Unassembled WGS sequence"/>
</dbReference>
<reference evidence="2 3" key="1">
    <citation type="submission" date="2013-04" db="EMBL/GenBank/DDBJ databases">
        <authorList>
            <person name="Weinstock G."/>
            <person name="Sodergren E."/>
            <person name="Lobos E.A."/>
            <person name="Fulton L."/>
            <person name="Fulton R."/>
            <person name="Courtney L."/>
            <person name="Fronick C."/>
            <person name="O'Laughlin M."/>
            <person name="Godfrey J."/>
            <person name="Wilson R.M."/>
            <person name="Miner T."/>
            <person name="Farmer C."/>
            <person name="Delehaunty K."/>
            <person name="Cordes M."/>
            <person name="Minx P."/>
            <person name="Tomlinson C."/>
            <person name="Chen J."/>
            <person name="Wollam A."/>
            <person name="Pepin K.H."/>
            <person name="Palsikar V.B."/>
            <person name="Zhang X."/>
            <person name="Suruliraj S."/>
            <person name="Perna N.T."/>
            <person name="Plunkett G."/>
            <person name="Warren W."/>
            <person name="Mitreva M."/>
            <person name="Mardis E.R."/>
            <person name="Wilson R.K."/>
        </authorList>
    </citation>
    <scope>NUCLEOTIDE SEQUENCE [LARGE SCALE GENOMIC DNA]</scope>
    <source>
        <strain evidence="2 3">DSM 4568</strain>
    </source>
</reference>
<dbReference type="STRING" id="566551.HMPREF0201_02176"/>
<dbReference type="InterPro" id="IPR036597">
    <property type="entry name" value="Fido-like_dom_sf"/>
</dbReference>
<gene>
    <name evidence="2" type="ORF">HMPREF0201_02176</name>
</gene>
<dbReference type="SUPFAM" id="SSF140931">
    <property type="entry name" value="Fic-like"/>
    <property type="match status" value="1"/>
</dbReference>
<comment type="caution">
    <text evidence="2">The sequence shown here is derived from an EMBL/GenBank/DDBJ whole genome shotgun (WGS) entry which is preliminary data.</text>
</comment>
<sequence length="1553" mass="174920">MSAMANNVLQRVLEHLFIEASPLPQLRIFKACYEELIEIWKGNYTLQRRLEELEMLLDRLDKLLVSANGVTPEETRGLRAWLEAARPWLKSVSQRWMALEQIQNQPSLPGKALELMSAIQKLLADPLLHQDYFGGIVQSVDVLRQILSQVVLWQKLPPGANLADYLDIVMGNPQLVQQLDASLLQLGQALRQTLAAEPYPAAESLSQRLGWLSKILARPGMDELLRPQLVSLLGGSVQADSLLAVFKFGSLLGGFPAKSGSGEQAIWLFNIINQERPALPWLRQFQRALDIDSQMLTLLNRLLTLNSTPENWALLMRDVARAAAPGIGLWAVGRWLPTHAAQALETFYRETSADESWTSLLQRMTSGFMTVAKPYLIEQLMGDPLAAATVQYAEALQNHLNWEQTLQWFVTQAQEQAPALHFAYAQYLNARLACQIFQAFNSQYPEETEDRLRLLARQLKDCQLVRYYPQLEKLVDMLPLLPALREVGKTLGERPPAGSWIEWGNQWLNSLASSDNNSVREARERLSHQVEAWLADAVVSACDSLVQQPWGPLPGAEAASIAPPRNYDPQLDSGWGQVAACVSLEALGLAAVGYALWNARQDEISASDFGALWQQKTPLLLGVAAMSVGGVLLYRRIATHRTSVDDLRRIHQLISELEVDSLEFVFDSPQFVSNPAVESIHVASRERRSAEDESETEEEGLAFQIEEVLHNEDMGRAIRTEYQRIFTRAKRESEVLEVPPGKAREIRQLLKTMELFDTFVDNAKSAPGMSVYSGLNSKVQAGLLALADGQVNEFSKSIIDRYRRSFRLAADETVNIVATINGEHTISDLAFQNLSEHVLEQVAQLYQPILNPGSYIEDYIRTGIRNYEQRSGTVINLLPDSYIWVTYYPKIHPNMNANGHAGPVPVKRFFTLTEIVTGHYLYESSQMRDPVRREYEITGMDHQSLVDHLTAENLQSRMEEELQAYRNNPANVVSMKSFYNEMITLRCLDYLSRPHQVPIYWREVKAFLEGKINARTVLFRGTVLNGVFLIPAGPSGGVLFCVDENIFFHFGSYPHKYWETVTKVEMLTAFPQNARFKEWVWSKIPAWHAMEHENDDRAFRYLANNLMTPGIYSGPKFINKVIDRPFTFADCSSRDVLVSKLFDGLMTRIESDIDTLVFSHSEHITAQILEAAKRVFGISSMALSTFIPGTGSVLARFSLFMTSLTLNALYVGTSALQSHLSERPDQAQSFRTDATLAGVMASIDLVTGALPLLRQSAKRTFMIKNVNQSIQFYRSARATSRRVLPVVLSEMNWNRLPDGRKVKQLVTTLQDGERARRLAQLTSRKVVEQSIRNNLMLDYEGLQKKRLAWGTYAVEQASAQRRLNSDYTRLVNTNTHVHRLLDNPPIIPRQKWLGKPVDVATDWIASKSRSAKTLAQSAELKNRIKTALISHHSADLLDISTIESLHKAVYQPVDGHTFRAFRSSSDPIFMGSDIARSGFLKMLNRLETRSFTGEMNLADALYTTIVRYHPFGDGNGRTARAMYALARLQKGESPFIALSKMGEDMLNPPGALS</sequence>
<dbReference type="EMBL" id="ATDT01000020">
    <property type="protein sequence ID" value="EPF16941.1"/>
    <property type="molecule type" value="Genomic_DNA"/>
</dbReference>
<dbReference type="Pfam" id="PF02661">
    <property type="entry name" value="Fic"/>
    <property type="match status" value="1"/>
</dbReference>
<dbReference type="Gene3D" id="1.10.3290.10">
    <property type="entry name" value="Fido-like domain"/>
    <property type="match status" value="1"/>
</dbReference>
<dbReference type="HOGENOM" id="CLU_246263_0_0_6"/>
<protein>
    <recommendedName>
        <fullName evidence="1">Fido domain-containing protein</fullName>
    </recommendedName>
</protein>
<dbReference type="PROSITE" id="PS51459">
    <property type="entry name" value="FIDO"/>
    <property type="match status" value="1"/>
</dbReference>
<organism evidence="2 3">
    <name type="scientific">Cedecea davisae DSM 4568</name>
    <dbReference type="NCBI Taxonomy" id="566551"/>
    <lineage>
        <taxon>Bacteria</taxon>
        <taxon>Pseudomonadati</taxon>
        <taxon>Pseudomonadota</taxon>
        <taxon>Gammaproteobacteria</taxon>
        <taxon>Enterobacterales</taxon>
        <taxon>Enterobacteriaceae</taxon>
        <taxon>Cedecea</taxon>
    </lineage>
</organism>
<name>S3IWL2_9ENTR</name>
<feature type="domain" description="Fido" evidence="1">
    <location>
        <begin position="1437"/>
        <end position="1553"/>
    </location>
</feature>
<accession>S3IWL2</accession>